<dbReference type="InterPro" id="IPR005511">
    <property type="entry name" value="SMP-30"/>
</dbReference>
<evidence type="ECO:0000313" key="5">
    <source>
        <dbReference type="EMBL" id="SPJ24220.1"/>
    </source>
</evidence>
<dbReference type="OrthoDB" id="2633250at2"/>
<feature type="active site" description="Proton donor/acceptor" evidence="2">
    <location>
        <position position="193"/>
    </location>
</feature>
<dbReference type="RefSeq" id="WP_108894041.1">
    <property type="nucleotide sequence ID" value="NZ_ONZF01000003.1"/>
</dbReference>
<dbReference type="SUPFAM" id="SSF63829">
    <property type="entry name" value="Calcium-dependent phosphotriesterase"/>
    <property type="match status" value="1"/>
</dbReference>
<dbReference type="InterPro" id="IPR011042">
    <property type="entry name" value="6-blade_b-propeller_TolB-like"/>
</dbReference>
<dbReference type="Gene3D" id="2.120.10.30">
    <property type="entry name" value="TolB, C-terminal domain"/>
    <property type="match status" value="1"/>
</dbReference>
<dbReference type="PRINTS" id="PR01790">
    <property type="entry name" value="SMP30FAMILY"/>
</dbReference>
<dbReference type="Proteomes" id="UP000244912">
    <property type="component" value="Unassembled WGS sequence"/>
</dbReference>
<dbReference type="AlphaFoldDB" id="A0A2R8BVQ8"/>
<dbReference type="GO" id="GO:0005509">
    <property type="term" value="F:calcium ion binding"/>
    <property type="evidence" value="ECO:0007669"/>
    <property type="project" value="TreeGrafter"/>
</dbReference>
<keyword evidence="6" id="KW-1185">Reference proteome</keyword>
<evidence type="ECO:0000256" key="3">
    <source>
        <dbReference type="PIRSR" id="PIRSR605511-2"/>
    </source>
</evidence>
<evidence type="ECO:0000256" key="1">
    <source>
        <dbReference type="ARBA" id="ARBA00008853"/>
    </source>
</evidence>
<feature type="binding site" evidence="3">
    <location>
        <position position="15"/>
    </location>
    <ligand>
        <name>a divalent metal cation</name>
        <dbReference type="ChEBI" id="CHEBI:60240"/>
    </ligand>
</feature>
<dbReference type="Pfam" id="PF08450">
    <property type="entry name" value="SGL"/>
    <property type="match status" value="1"/>
</dbReference>
<feature type="binding site" evidence="3">
    <location>
        <position position="143"/>
    </location>
    <ligand>
        <name>a divalent metal cation</name>
        <dbReference type="ChEBI" id="CHEBI:60240"/>
    </ligand>
</feature>
<proteinExistence type="inferred from homology"/>
<name>A0A2R8BVQ8_9RHOB</name>
<accession>A0A2R8BVQ8</accession>
<dbReference type="EC" id="3.1.1.99" evidence="5"/>
<evidence type="ECO:0000313" key="6">
    <source>
        <dbReference type="Proteomes" id="UP000244912"/>
    </source>
</evidence>
<sequence>MTVTVHDTTRCLLGEGPLWHPQREQLYWCDILSRRVMTREGDRLRSFDFDRFVSCLAWVDQEHLAVATQTDIALLNVETGEQTHLHPLEADNPATRSNDGRVDPWGGFWIGTMGTGKEAQAGSIYRFHKGALTQLLDGITITNAICFSPRHDWAYFTDTPTQIVMRWKLGSDGTPLGDPEPFIDETRAGHSPDGAVCDSDGRLWVSHWGSGRVAIYSPDGQFEREVRLPATQITCPAFGGPGLATLFATSAAVGLSEDAVTSDVGHGRTFAVAGEGVGQREHQLIM</sequence>
<feature type="binding site" evidence="3">
    <location>
        <position position="193"/>
    </location>
    <ligand>
        <name>a divalent metal cation</name>
        <dbReference type="ChEBI" id="CHEBI:60240"/>
    </ligand>
</feature>
<protein>
    <submittedName>
        <fullName evidence="5">6-deoxy-6-sulfogluconolactonase</fullName>
        <ecNumber evidence="5">3.1.1.99</ecNumber>
    </submittedName>
</protein>
<gene>
    <name evidence="5" type="ORF">PAA8504_02048</name>
</gene>
<dbReference type="GO" id="GO:0004341">
    <property type="term" value="F:gluconolactonase activity"/>
    <property type="evidence" value="ECO:0007669"/>
    <property type="project" value="TreeGrafter"/>
</dbReference>
<feature type="binding site" evidence="3">
    <location>
        <position position="98"/>
    </location>
    <ligand>
        <name>substrate</name>
    </ligand>
</feature>
<comment type="similarity">
    <text evidence="1">Belongs to the SMP-30/CGR1 family.</text>
</comment>
<feature type="binding site" evidence="3">
    <location>
        <position position="96"/>
    </location>
    <ligand>
        <name>substrate</name>
    </ligand>
</feature>
<reference evidence="5 6" key="1">
    <citation type="submission" date="2018-03" db="EMBL/GenBank/DDBJ databases">
        <authorList>
            <person name="Keele B.F."/>
        </authorList>
    </citation>
    <scope>NUCLEOTIDE SEQUENCE [LARGE SCALE GENOMIC DNA]</scope>
    <source>
        <strain evidence="5 6">CECT 8504</strain>
    </source>
</reference>
<comment type="cofactor">
    <cofactor evidence="3">
        <name>Zn(2+)</name>
        <dbReference type="ChEBI" id="CHEBI:29105"/>
    </cofactor>
    <text evidence="3">Binds 1 divalent metal cation per subunit.</text>
</comment>
<feature type="domain" description="SMP-30/Gluconolactonase/LRE-like region" evidence="4">
    <location>
        <begin position="13"/>
        <end position="251"/>
    </location>
</feature>
<evidence type="ECO:0000259" key="4">
    <source>
        <dbReference type="Pfam" id="PF08450"/>
    </source>
</evidence>
<dbReference type="PANTHER" id="PTHR10907">
    <property type="entry name" value="REGUCALCIN"/>
    <property type="match status" value="1"/>
</dbReference>
<dbReference type="GO" id="GO:0019853">
    <property type="term" value="P:L-ascorbic acid biosynthetic process"/>
    <property type="evidence" value="ECO:0007669"/>
    <property type="project" value="TreeGrafter"/>
</dbReference>
<organism evidence="5 6">
    <name type="scientific">Palleronia abyssalis</name>
    <dbReference type="NCBI Taxonomy" id="1501240"/>
    <lineage>
        <taxon>Bacteria</taxon>
        <taxon>Pseudomonadati</taxon>
        <taxon>Pseudomonadota</taxon>
        <taxon>Alphaproteobacteria</taxon>
        <taxon>Rhodobacterales</taxon>
        <taxon>Roseobacteraceae</taxon>
        <taxon>Palleronia</taxon>
    </lineage>
</organism>
<dbReference type="InterPro" id="IPR013658">
    <property type="entry name" value="SGL"/>
</dbReference>
<keyword evidence="5" id="KW-0378">Hydrolase</keyword>
<keyword evidence="3" id="KW-0862">Zinc</keyword>
<dbReference type="EMBL" id="ONZF01000003">
    <property type="protein sequence ID" value="SPJ24220.1"/>
    <property type="molecule type" value="Genomic_DNA"/>
</dbReference>
<keyword evidence="3" id="KW-0479">Metal-binding</keyword>
<evidence type="ECO:0000256" key="2">
    <source>
        <dbReference type="PIRSR" id="PIRSR605511-1"/>
    </source>
</evidence>
<dbReference type="PANTHER" id="PTHR10907:SF47">
    <property type="entry name" value="REGUCALCIN"/>
    <property type="match status" value="1"/>
</dbReference>